<dbReference type="Pfam" id="PF13302">
    <property type="entry name" value="Acetyltransf_3"/>
    <property type="match status" value="1"/>
</dbReference>
<reference evidence="2 3" key="1">
    <citation type="submission" date="2015-01" db="EMBL/GenBank/DDBJ databases">
        <title>Genome Sequence of Magnetospirillum magnetotacticum Strain MS-1.</title>
        <authorList>
            <person name="Marinov G.K."/>
            <person name="Smalley M.D."/>
            <person name="DeSalvo G."/>
        </authorList>
    </citation>
    <scope>NUCLEOTIDE SEQUENCE [LARGE SCALE GENOMIC DNA]</scope>
    <source>
        <strain evidence="2 3">MS-1</strain>
    </source>
</reference>
<dbReference type="STRING" id="272627.CCC_00847"/>
<keyword evidence="2" id="KW-0808">Transferase</keyword>
<dbReference type="PANTHER" id="PTHR43792">
    <property type="entry name" value="GNAT FAMILY, PUTATIVE (AFU_ORTHOLOGUE AFUA_3G00765)-RELATED-RELATED"/>
    <property type="match status" value="1"/>
</dbReference>
<dbReference type="PROSITE" id="PS51186">
    <property type="entry name" value="GNAT"/>
    <property type="match status" value="1"/>
</dbReference>
<comment type="caution">
    <text evidence="2">The sequence shown here is derived from an EMBL/GenBank/DDBJ whole genome shotgun (WGS) entry which is preliminary data.</text>
</comment>
<dbReference type="Gene3D" id="3.40.630.30">
    <property type="match status" value="1"/>
</dbReference>
<dbReference type="AlphaFoldDB" id="A0A0C2UYA4"/>
<dbReference type="GO" id="GO:0016747">
    <property type="term" value="F:acyltransferase activity, transferring groups other than amino-acyl groups"/>
    <property type="evidence" value="ECO:0007669"/>
    <property type="project" value="InterPro"/>
</dbReference>
<feature type="domain" description="N-acetyltransferase" evidence="1">
    <location>
        <begin position="10"/>
        <end position="167"/>
    </location>
</feature>
<evidence type="ECO:0000313" key="3">
    <source>
        <dbReference type="Proteomes" id="UP000031971"/>
    </source>
</evidence>
<protein>
    <submittedName>
        <fullName evidence="2">Acetyltransferase</fullName>
    </submittedName>
</protein>
<dbReference type="RefSeq" id="WP_052473286.1">
    <property type="nucleotide sequence ID" value="NZ_JXSL01000030.1"/>
</dbReference>
<sequence>MSVILETRNMILRPFDPSVDVAVFQRIYGDPVTMEHMNGAKSAEAARLSVERKAAKWASQGYGLWCVIDRASGAAIGHCGLDLLEPLGEVEVAYLIDRPFWGRGLATEAVRASIEWGFAQLGLDHIIAISEPENPASMAVMAKAGMRRANQVTVWGRPFIRWVITSKEEAQS</sequence>
<dbReference type="InterPro" id="IPR051531">
    <property type="entry name" value="N-acetyltransferase"/>
</dbReference>
<keyword evidence="3" id="KW-1185">Reference proteome</keyword>
<dbReference type="Proteomes" id="UP000031971">
    <property type="component" value="Unassembled WGS sequence"/>
</dbReference>
<dbReference type="PANTHER" id="PTHR43792:SF1">
    <property type="entry name" value="N-ACETYLTRANSFERASE DOMAIN-CONTAINING PROTEIN"/>
    <property type="match status" value="1"/>
</dbReference>
<dbReference type="InterPro" id="IPR016181">
    <property type="entry name" value="Acyl_CoA_acyltransferase"/>
</dbReference>
<dbReference type="EMBL" id="JXSL01000030">
    <property type="protein sequence ID" value="KIL97786.1"/>
    <property type="molecule type" value="Genomic_DNA"/>
</dbReference>
<proteinExistence type="predicted"/>
<gene>
    <name evidence="2" type="ORF">CCC_00847</name>
</gene>
<dbReference type="SUPFAM" id="SSF55729">
    <property type="entry name" value="Acyl-CoA N-acyltransferases (Nat)"/>
    <property type="match status" value="1"/>
</dbReference>
<evidence type="ECO:0000313" key="2">
    <source>
        <dbReference type="EMBL" id="KIL97786.1"/>
    </source>
</evidence>
<accession>A0A0C2UYA4</accession>
<organism evidence="2 3">
    <name type="scientific">Paramagnetospirillum magnetotacticum MS-1</name>
    <dbReference type="NCBI Taxonomy" id="272627"/>
    <lineage>
        <taxon>Bacteria</taxon>
        <taxon>Pseudomonadati</taxon>
        <taxon>Pseudomonadota</taxon>
        <taxon>Alphaproteobacteria</taxon>
        <taxon>Rhodospirillales</taxon>
        <taxon>Magnetospirillaceae</taxon>
        <taxon>Paramagnetospirillum</taxon>
    </lineage>
</organism>
<dbReference type="InterPro" id="IPR000182">
    <property type="entry name" value="GNAT_dom"/>
</dbReference>
<name>A0A0C2UYA4_PARME</name>
<evidence type="ECO:0000259" key="1">
    <source>
        <dbReference type="PROSITE" id="PS51186"/>
    </source>
</evidence>